<dbReference type="InterPro" id="IPR009786">
    <property type="entry name" value="Spot_14"/>
</dbReference>
<keyword evidence="8" id="KW-1185">Reference proteome</keyword>
<reference evidence="7 8" key="1">
    <citation type="submission" date="2024-05" db="EMBL/GenBank/DDBJ databases">
        <authorList>
            <person name="Wallberg A."/>
        </authorList>
    </citation>
    <scope>NUCLEOTIDE SEQUENCE [LARGE SCALE GENOMIC DNA]</scope>
</reference>
<evidence type="ECO:0000313" key="7">
    <source>
        <dbReference type="EMBL" id="CAL4091085.1"/>
    </source>
</evidence>
<sequence>MLYDSVHRDTAKCEDNSVRMNTQDELSDFSSQSVLCDMNRFIKSVNNMNETVMVPSRLLDIEVKSNSKVPVMLRGGGDPYTFYNVLNSVKNDLIWGPTSNDDEEDEDDLSSSSSSSALTSGTSWSDPNTPTTTNNNLKRHVRRQSTLSNISMISTSDAESDGSTVSDGGDSGVDPEDSTEAVTATLRNHLIGLQSCLTHLTNTASYITERYQEEVQL</sequence>
<dbReference type="Pfam" id="PF07084">
    <property type="entry name" value="Spot_14"/>
    <property type="match status" value="2"/>
</dbReference>
<evidence type="ECO:0000256" key="6">
    <source>
        <dbReference type="SAM" id="MobiDB-lite"/>
    </source>
</evidence>
<evidence type="ECO:0000313" key="8">
    <source>
        <dbReference type="Proteomes" id="UP001497623"/>
    </source>
</evidence>
<keyword evidence="4" id="KW-0963">Cytoplasm</keyword>
<evidence type="ECO:0000256" key="1">
    <source>
        <dbReference type="ARBA" id="ARBA00004123"/>
    </source>
</evidence>
<feature type="compositionally biased region" description="Low complexity" evidence="6">
    <location>
        <begin position="110"/>
        <end position="136"/>
    </location>
</feature>
<proteinExistence type="inferred from homology"/>
<feature type="region of interest" description="Disordered" evidence="6">
    <location>
        <begin position="96"/>
        <end position="179"/>
    </location>
</feature>
<feature type="compositionally biased region" description="Acidic residues" evidence="6">
    <location>
        <begin position="100"/>
        <end position="109"/>
    </location>
</feature>
<dbReference type="GO" id="GO:0005634">
    <property type="term" value="C:nucleus"/>
    <property type="evidence" value="ECO:0007669"/>
    <property type="project" value="UniProtKB-SubCell"/>
</dbReference>
<dbReference type="PANTHER" id="PTHR14315">
    <property type="entry name" value="SPOT14 FAMILY MEMBER"/>
    <property type="match status" value="1"/>
</dbReference>
<evidence type="ECO:0000256" key="2">
    <source>
        <dbReference type="ARBA" id="ARBA00004496"/>
    </source>
</evidence>
<name>A0AAV2QQG4_MEGNR</name>
<dbReference type="InterPro" id="IPR053719">
    <property type="entry name" value="Lipogen_MT_Stabilize_sf"/>
</dbReference>
<dbReference type="PANTHER" id="PTHR14315:SF17">
    <property type="entry name" value="MIP21584P"/>
    <property type="match status" value="1"/>
</dbReference>
<evidence type="ECO:0000256" key="5">
    <source>
        <dbReference type="ARBA" id="ARBA00023242"/>
    </source>
</evidence>
<dbReference type="GO" id="GO:0046890">
    <property type="term" value="P:regulation of lipid biosynthetic process"/>
    <property type="evidence" value="ECO:0007669"/>
    <property type="project" value="TreeGrafter"/>
</dbReference>
<dbReference type="GO" id="GO:0005829">
    <property type="term" value="C:cytosol"/>
    <property type="evidence" value="ECO:0007669"/>
    <property type="project" value="TreeGrafter"/>
</dbReference>
<gene>
    <name evidence="7" type="ORF">MNOR_LOCUS14248</name>
</gene>
<evidence type="ECO:0000256" key="4">
    <source>
        <dbReference type="ARBA" id="ARBA00022490"/>
    </source>
</evidence>
<evidence type="ECO:0000256" key="3">
    <source>
        <dbReference type="ARBA" id="ARBA00009488"/>
    </source>
</evidence>
<feature type="compositionally biased region" description="Polar residues" evidence="6">
    <location>
        <begin position="144"/>
        <end position="157"/>
    </location>
</feature>
<accession>A0AAV2QQG4</accession>
<comment type="subcellular location">
    <subcellularLocation>
        <location evidence="2">Cytoplasm</location>
    </subcellularLocation>
    <subcellularLocation>
        <location evidence="1">Nucleus</location>
    </subcellularLocation>
</comment>
<dbReference type="EMBL" id="CAXKWB010008451">
    <property type="protein sequence ID" value="CAL4091085.1"/>
    <property type="molecule type" value="Genomic_DNA"/>
</dbReference>
<dbReference type="Proteomes" id="UP001497623">
    <property type="component" value="Unassembled WGS sequence"/>
</dbReference>
<dbReference type="AlphaFoldDB" id="A0AAV2QQG4"/>
<keyword evidence="5" id="KW-0539">Nucleus</keyword>
<organism evidence="7 8">
    <name type="scientific">Meganyctiphanes norvegica</name>
    <name type="common">Northern krill</name>
    <name type="synonym">Thysanopoda norvegica</name>
    <dbReference type="NCBI Taxonomy" id="48144"/>
    <lineage>
        <taxon>Eukaryota</taxon>
        <taxon>Metazoa</taxon>
        <taxon>Ecdysozoa</taxon>
        <taxon>Arthropoda</taxon>
        <taxon>Crustacea</taxon>
        <taxon>Multicrustacea</taxon>
        <taxon>Malacostraca</taxon>
        <taxon>Eumalacostraca</taxon>
        <taxon>Eucarida</taxon>
        <taxon>Euphausiacea</taxon>
        <taxon>Euphausiidae</taxon>
        <taxon>Meganyctiphanes</taxon>
    </lineage>
</organism>
<evidence type="ECO:0008006" key="9">
    <source>
        <dbReference type="Google" id="ProtNLM"/>
    </source>
</evidence>
<comment type="similarity">
    <text evidence="3">Belongs to the SPOT14 family.</text>
</comment>
<protein>
    <recommendedName>
        <fullName evidence="9">Mid1-interacting protein 1</fullName>
    </recommendedName>
</protein>
<comment type="caution">
    <text evidence="7">The sequence shown here is derived from an EMBL/GenBank/DDBJ whole genome shotgun (WGS) entry which is preliminary data.</text>
</comment>
<dbReference type="Gene3D" id="6.10.140.1610">
    <property type="match status" value="1"/>
</dbReference>